<protein>
    <submittedName>
        <fullName evidence="1">Uncharacterized protein</fullName>
    </submittedName>
</protein>
<evidence type="ECO:0000313" key="2">
    <source>
        <dbReference type="Proteomes" id="UP000278983"/>
    </source>
</evidence>
<keyword evidence="2" id="KW-1185">Reference proteome</keyword>
<dbReference type="Proteomes" id="UP000278983">
    <property type="component" value="Unassembled WGS sequence"/>
</dbReference>
<proteinExistence type="predicted"/>
<dbReference type="OrthoDB" id="9925229at2"/>
<comment type="caution">
    <text evidence="1">The sequence shown here is derived from an EMBL/GenBank/DDBJ whole genome shotgun (WGS) entry which is preliminary data.</text>
</comment>
<name>A0A3S0RBD3_9BACT</name>
<evidence type="ECO:0000313" key="1">
    <source>
        <dbReference type="EMBL" id="RUL59897.1"/>
    </source>
</evidence>
<gene>
    <name evidence="1" type="ORF">EHV08_09165</name>
</gene>
<dbReference type="EMBL" id="RYYU01000001">
    <property type="protein sequence ID" value="RUL59897.1"/>
    <property type="molecule type" value="Genomic_DNA"/>
</dbReference>
<accession>A0A3S0RBD3</accession>
<dbReference type="AlphaFoldDB" id="A0A3S0RBD3"/>
<dbReference type="RefSeq" id="WP_126678996.1">
    <property type="nucleotide sequence ID" value="NZ_RYYU01000001.1"/>
</dbReference>
<sequence length="114" mass="13359">MGNSINRIATSFMMLFLLNCCFPNFSPQNKESECIDVDNGKFALITQIGVIDQEYPYSVYYIVNNDSILVCKGYRIKEMRIRDDTLEININGEMLYCRDKIEKYRVKPLSHKQE</sequence>
<organism evidence="1 2">
    <name type="scientific">Prevotella koreensis</name>
    <dbReference type="NCBI Taxonomy" id="2490854"/>
    <lineage>
        <taxon>Bacteria</taxon>
        <taxon>Pseudomonadati</taxon>
        <taxon>Bacteroidota</taxon>
        <taxon>Bacteroidia</taxon>
        <taxon>Bacteroidales</taxon>
        <taxon>Prevotellaceae</taxon>
        <taxon>Prevotella</taxon>
    </lineage>
</organism>
<reference evidence="1 2" key="1">
    <citation type="submission" date="2018-12" db="EMBL/GenBank/DDBJ databases">
        <title>Genome sequencing of Prevotella sp. KCOM 3155 (= JS262).</title>
        <authorList>
            <person name="Kook J.-K."/>
            <person name="Park S.-N."/>
            <person name="Lim Y.K."/>
        </authorList>
    </citation>
    <scope>NUCLEOTIDE SEQUENCE [LARGE SCALE GENOMIC DNA]</scope>
    <source>
        <strain evidence="1 2">KCOM 3155</strain>
    </source>
</reference>